<evidence type="ECO:0008006" key="4">
    <source>
        <dbReference type="Google" id="ProtNLM"/>
    </source>
</evidence>
<organism evidence="2 3">
    <name type="scientific">Colletotrichum sojae</name>
    <dbReference type="NCBI Taxonomy" id="2175907"/>
    <lineage>
        <taxon>Eukaryota</taxon>
        <taxon>Fungi</taxon>
        <taxon>Dikarya</taxon>
        <taxon>Ascomycota</taxon>
        <taxon>Pezizomycotina</taxon>
        <taxon>Sordariomycetes</taxon>
        <taxon>Hypocreomycetidae</taxon>
        <taxon>Glomerellales</taxon>
        <taxon>Glomerellaceae</taxon>
        <taxon>Colletotrichum</taxon>
        <taxon>Colletotrichum orchidearum species complex</taxon>
    </lineage>
</organism>
<dbReference type="Proteomes" id="UP000652219">
    <property type="component" value="Unassembled WGS sequence"/>
</dbReference>
<gene>
    <name evidence="2" type="ORF">CSOJ01_10489</name>
</gene>
<evidence type="ECO:0000256" key="1">
    <source>
        <dbReference type="SAM" id="MobiDB-lite"/>
    </source>
</evidence>
<accession>A0A8H6J0A3</accession>
<dbReference type="EMBL" id="WIGN01000220">
    <property type="protein sequence ID" value="KAF6804037.1"/>
    <property type="molecule type" value="Genomic_DNA"/>
</dbReference>
<protein>
    <recommendedName>
        <fullName evidence="4">Heterokaryon incompatibility domain-containing protein</fullName>
    </recommendedName>
</protein>
<evidence type="ECO:0000313" key="3">
    <source>
        <dbReference type="Proteomes" id="UP000652219"/>
    </source>
</evidence>
<reference evidence="2 3" key="1">
    <citation type="journal article" date="2020" name="Phytopathology">
        <title>Genome Sequence Resources of Colletotrichum truncatum, C. plurivorum, C. musicola, and C. sojae: Four Species Pathogenic to Soybean (Glycine max).</title>
        <authorList>
            <person name="Rogerio F."/>
            <person name="Boufleur T.R."/>
            <person name="Ciampi-Guillardi M."/>
            <person name="Sukno S.A."/>
            <person name="Thon M.R."/>
            <person name="Massola Junior N.S."/>
            <person name="Baroncelli R."/>
        </authorList>
    </citation>
    <scope>NUCLEOTIDE SEQUENCE [LARGE SCALE GENOMIC DNA]</scope>
    <source>
        <strain evidence="2 3">LFN0009</strain>
    </source>
</reference>
<proteinExistence type="predicted"/>
<dbReference type="PANTHER" id="PTHR39596:SF2">
    <property type="entry name" value="HET DOMAIN PROTEIN (AFU_ORTHOLOGUE AFUA_1G17550)-RELATED"/>
    <property type="match status" value="1"/>
</dbReference>
<dbReference type="AlphaFoldDB" id="A0A8H6J0A3"/>
<dbReference type="PANTHER" id="PTHR39596">
    <property type="match status" value="1"/>
</dbReference>
<comment type="caution">
    <text evidence="2">The sequence shown here is derived from an EMBL/GenBank/DDBJ whole genome shotgun (WGS) entry which is preliminary data.</text>
</comment>
<keyword evidence="3" id="KW-1185">Reference proteome</keyword>
<name>A0A8H6J0A3_9PEZI</name>
<evidence type="ECO:0000313" key="2">
    <source>
        <dbReference type="EMBL" id="KAF6804037.1"/>
    </source>
</evidence>
<feature type="region of interest" description="Disordered" evidence="1">
    <location>
        <begin position="950"/>
        <end position="972"/>
    </location>
</feature>
<sequence length="986" mass="111340">MNVVSPFEMEAREGIECKWINSGPLIPHFEKSASRAVTLLPLGTTAMLESLQSLYSDTHTLFNVPYHPILDACHPKHQNGFADFIEFPTRHGWKLNDDYTLVEEPDEARSCKRLEKEPLFQAWIFFQLHRSFFSINRHFVPHPGELIRGGDHKRLHTGALTETARRWHTAMLELLEDDPGEAILQLSRANQLLEMARQVVIMNLAEGSSARVSQGRQSEVNSEDKLSLGLMIFGETLTGLLSQTVKACGVSLPGWQADDDGGWGPPTLVTKEMEGWCPRSRKVLKGQLGRNATLLFAAVRANVGNETNIHRQHSANCTEEKCTYIQAAKSTDVNSYKTEHHPTCPAVKQPPKETTCYKIGPDLADIREILEHGDSNDRFGSFPLLKIFGPEDNPKIEVRPWTKNVRFATISHVWAQGLGNKNGNEIWSCQLEEIRMYVRNVFKSKEDEFFWLDTLAIPQNSPNPVEDRLKTTAISRIYHVFQQAACCIIIDRHLISTGTVSRDCRTTASGLLASAWMMRLWTLQEAFLSKELHLAVGTDVFSSREVQKVLSIDTMWDDAASDEVLTNATNEMTQRKLFYGMMGSGRLSRKPPRDRSRALLVAEAWRGTRYRTIDILEHETRVLASLFNIPIPRSHIPAQPESRRQEPSHRAIFFSRLPFRQRISDQQIHDDSERREDLMVEFWKHFSKCGDQTPEDRSIPSGIIFLPGSRLSARGFGWAPVTWMSHQEESYPYPLSTPKYPTLLHNHGLVVHYPGFILYASAKGLGQIVNRIGGGMVPFDLVVNRGLHEWYRVSDADVRGHGTEVMDAKEKSAQDHIDDDLAQRMKNDPRSLRFGIILSRQRPVEFPGEIGLLVELQKSEHQDKDDEQRDETNEATLYCHIIRRVLVSHLPPGAVGMPGSASGQQHVHTGGLVLKKYTDFGSANLIGVAVADNRAWCVDGYEMARLLKVPEAPGTPPLPGRHSQPRRDSEIGKSLKRAFSIWGGRV</sequence>